<dbReference type="EMBL" id="JBHSOW010000047">
    <property type="protein sequence ID" value="MFC5650253.1"/>
    <property type="molecule type" value="Genomic_DNA"/>
</dbReference>
<reference evidence="3" key="1">
    <citation type="journal article" date="2019" name="Int. J. Syst. Evol. Microbiol.">
        <title>The Global Catalogue of Microorganisms (GCM) 10K type strain sequencing project: providing services to taxonomists for standard genome sequencing and annotation.</title>
        <authorList>
            <consortium name="The Broad Institute Genomics Platform"/>
            <consortium name="The Broad Institute Genome Sequencing Center for Infectious Disease"/>
            <person name="Wu L."/>
            <person name="Ma J."/>
        </authorList>
    </citation>
    <scope>NUCLEOTIDE SEQUENCE [LARGE SCALE GENOMIC DNA]</scope>
    <source>
        <strain evidence="3">CGMCC 1.3240</strain>
    </source>
</reference>
<dbReference type="SUPFAM" id="SSF54593">
    <property type="entry name" value="Glyoxalase/Bleomycin resistance protein/Dihydroxybiphenyl dioxygenase"/>
    <property type="match status" value="1"/>
</dbReference>
<evidence type="ECO:0000313" key="3">
    <source>
        <dbReference type="Proteomes" id="UP001596047"/>
    </source>
</evidence>
<feature type="domain" description="VOC" evidence="1">
    <location>
        <begin position="4"/>
        <end position="127"/>
    </location>
</feature>
<comment type="caution">
    <text evidence="2">The sequence shown here is derived from an EMBL/GenBank/DDBJ whole genome shotgun (WGS) entry which is preliminary data.</text>
</comment>
<dbReference type="Pfam" id="PF00903">
    <property type="entry name" value="Glyoxalase"/>
    <property type="match status" value="1"/>
</dbReference>
<dbReference type="InterPro" id="IPR029068">
    <property type="entry name" value="Glyas_Bleomycin-R_OHBP_Dase"/>
</dbReference>
<name>A0ABW0VYH8_9BACL</name>
<keyword evidence="3" id="KW-1185">Reference proteome</keyword>
<dbReference type="Proteomes" id="UP001596047">
    <property type="component" value="Unassembled WGS sequence"/>
</dbReference>
<dbReference type="RefSeq" id="WP_379188801.1">
    <property type="nucleotide sequence ID" value="NZ_JBHSOW010000047.1"/>
</dbReference>
<proteinExistence type="predicted"/>
<accession>A0ABW0VYH8</accession>
<dbReference type="InterPro" id="IPR004360">
    <property type="entry name" value="Glyas_Fos-R_dOase_dom"/>
</dbReference>
<dbReference type="PROSITE" id="PS51819">
    <property type="entry name" value="VOC"/>
    <property type="match status" value="1"/>
</dbReference>
<organism evidence="2 3">
    <name type="scientific">Paenibacillus solisilvae</name>
    <dbReference type="NCBI Taxonomy" id="2486751"/>
    <lineage>
        <taxon>Bacteria</taxon>
        <taxon>Bacillati</taxon>
        <taxon>Bacillota</taxon>
        <taxon>Bacilli</taxon>
        <taxon>Bacillales</taxon>
        <taxon>Paenibacillaceae</taxon>
        <taxon>Paenibacillus</taxon>
    </lineage>
</organism>
<gene>
    <name evidence="2" type="ORF">ACFPYJ_14165</name>
</gene>
<evidence type="ECO:0000259" key="1">
    <source>
        <dbReference type="PROSITE" id="PS51819"/>
    </source>
</evidence>
<evidence type="ECO:0000313" key="2">
    <source>
        <dbReference type="EMBL" id="MFC5650253.1"/>
    </source>
</evidence>
<dbReference type="Gene3D" id="3.10.180.10">
    <property type="entry name" value="2,3-Dihydroxybiphenyl 1,2-Dioxygenase, domain 1"/>
    <property type="match status" value="1"/>
</dbReference>
<dbReference type="InterPro" id="IPR037523">
    <property type="entry name" value="VOC_core"/>
</dbReference>
<protein>
    <submittedName>
        <fullName evidence="2">VOC family protein</fullName>
    </submittedName>
</protein>
<sequence length="132" mass="14769">MTEKLSSLTVLMVSDLAKSQQFYREVFGFDVNEWWAERGGLEGVALKLFQAADPAAVRPNPAPQGGGYPVDVQVYTETWAQLDRLYEEFRSKGAVIAVEPIIYEEGGPWKEFVVRDLDGYHFAFGGTDGPKF</sequence>